<dbReference type="PANTHER" id="PTHR44845:SF6">
    <property type="entry name" value="BETA-ALANINE-ACTIVATING ENZYME"/>
    <property type="match status" value="1"/>
</dbReference>
<evidence type="ECO:0000313" key="7">
    <source>
        <dbReference type="Proteomes" id="UP000231791"/>
    </source>
</evidence>
<dbReference type="Pfam" id="PF07993">
    <property type="entry name" value="NAD_binding_4"/>
    <property type="match status" value="1"/>
</dbReference>
<dbReference type="Gene3D" id="3.30.559.10">
    <property type="entry name" value="Chloramphenicol acetyltransferase-like domain"/>
    <property type="match status" value="1"/>
</dbReference>
<gene>
    <name evidence="6" type="primary">dhbF8</name>
    <name evidence="6" type="ORF">SLAV_30170</name>
</gene>
<evidence type="ECO:0000256" key="2">
    <source>
        <dbReference type="ARBA" id="ARBA00022450"/>
    </source>
</evidence>
<keyword evidence="4" id="KW-0436">Ligase</keyword>
<evidence type="ECO:0000256" key="3">
    <source>
        <dbReference type="ARBA" id="ARBA00022553"/>
    </source>
</evidence>
<comment type="cofactor">
    <cofactor evidence="1">
        <name>pantetheine 4'-phosphate</name>
        <dbReference type="ChEBI" id="CHEBI:47942"/>
    </cofactor>
</comment>
<dbReference type="KEGG" id="slx:SLAV_30170"/>
<dbReference type="PANTHER" id="PTHR44845">
    <property type="entry name" value="CARRIER DOMAIN-CONTAINING PROTEIN"/>
    <property type="match status" value="1"/>
</dbReference>
<dbReference type="NCBIfam" id="TIGR01746">
    <property type="entry name" value="Thioester-redct"/>
    <property type="match status" value="1"/>
</dbReference>
<keyword evidence="3" id="KW-0597">Phosphoprotein</keyword>
<dbReference type="GO" id="GO:0008610">
    <property type="term" value="P:lipid biosynthetic process"/>
    <property type="evidence" value="ECO:0007669"/>
    <property type="project" value="UniProtKB-ARBA"/>
</dbReference>
<evidence type="ECO:0000313" key="6">
    <source>
        <dbReference type="EMBL" id="ATZ27811.1"/>
    </source>
</evidence>
<dbReference type="EMBL" id="CP024985">
    <property type="protein sequence ID" value="ATZ27811.1"/>
    <property type="molecule type" value="Genomic_DNA"/>
</dbReference>
<proteinExistence type="predicted"/>
<dbReference type="Gene3D" id="3.40.50.720">
    <property type="entry name" value="NAD(P)-binding Rossmann-like Domain"/>
    <property type="match status" value="1"/>
</dbReference>
<dbReference type="PROSITE" id="PS50075">
    <property type="entry name" value="CARRIER"/>
    <property type="match status" value="1"/>
</dbReference>
<dbReference type="SMART" id="SM00823">
    <property type="entry name" value="PKS_PP"/>
    <property type="match status" value="1"/>
</dbReference>
<dbReference type="InterPro" id="IPR023213">
    <property type="entry name" value="CAT-like_dom_sf"/>
</dbReference>
<dbReference type="GO" id="GO:0031177">
    <property type="term" value="F:phosphopantetheine binding"/>
    <property type="evidence" value="ECO:0007669"/>
    <property type="project" value="InterPro"/>
</dbReference>
<dbReference type="AlphaFoldDB" id="A0A2K8PM49"/>
<evidence type="ECO:0000256" key="5">
    <source>
        <dbReference type="SAM" id="MobiDB-lite"/>
    </source>
</evidence>
<dbReference type="InterPro" id="IPR006162">
    <property type="entry name" value="Ppantetheine_attach_site"/>
</dbReference>
<dbReference type="Gene3D" id="1.10.1200.10">
    <property type="entry name" value="ACP-like"/>
    <property type="match status" value="1"/>
</dbReference>
<dbReference type="GO" id="GO:0017000">
    <property type="term" value="P:antibiotic biosynthetic process"/>
    <property type="evidence" value="ECO:0007669"/>
    <property type="project" value="UniProtKB-ARBA"/>
</dbReference>
<dbReference type="Gene3D" id="3.30.559.30">
    <property type="entry name" value="Nonribosomal peptide synthetase, condensation domain"/>
    <property type="match status" value="1"/>
</dbReference>
<evidence type="ECO:0000256" key="1">
    <source>
        <dbReference type="ARBA" id="ARBA00001957"/>
    </source>
</evidence>
<feature type="region of interest" description="Disordered" evidence="5">
    <location>
        <begin position="1"/>
        <end position="25"/>
    </location>
</feature>
<dbReference type="InterPro" id="IPR010080">
    <property type="entry name" value="Thioester_reductase-like_dom"/>
</dbReference>
<dbReference type="InterPro" id="IPR001242">
    <property type="entry name" value="Condensation_dom"/>
</dbReference>
<dbReference type="Pfam" id="PF00668">
    <property type="entry name" value="Condensation"/>
    <property type="match status" value="1"/>
</dbReference>
<reference evidence="6 7" key="1">
    <citation type="submission" date="2017-11" db="EMBL/GenBank/DDBJ databases">
        <title>Complete genome sequence of Streptomyces lavendulae subsp. lavendulae CCM 3239 (formerly 'Streptomyces aureofaciens CCM 3239'), the producer of the angucycline-type antibiotic auricin.</title>
        <authorList>
            <person name="Busche T."/>
            <person name="Novakova R."/>
            <person name="Al'Dilaimi A."/>
            <person name="Homerova D."/>
            <person name="Feckova L."/>
            <person name="Rezuchova B."/>
            <person name="Mingyar E."/>
            <person name="Csolleiova D."/>
            <person name="Bekeova C."/>
            <person name="Winkler A."/>
            <person name="Sevcikova B."/>
            <person name="Kalinowski J."/>
            <person name="Kormanec J."/>
            <person name="Ruckert C."/>
        </authorList>
    </citation>
    <scope>NUCLEOTIDE SEQUENCE [LARGE SCALE GENOMIC DNA]</scope>
    <source>
        <strain evidence="6 7">CCM 3239</strain>
    </source>
</reference>
<keyword evidence="7" id="KW-1185">Reference proteome</keyword>
<sequence length="960" mass="103066">MPPGHFRPRPRNSGDPPAGRPDRAVDPRYVWYGQQLEPESAAYQTGEYLEITGAFDPELFARALRRAVAESECMHLVFDRETDGGVTQRVEVTEDWPLHFVDVSGETDPRAAAVRWMREDLAGPGGLARPLFTEALFRESDDRHLWYHRIHHIAVDGLSGAVIAKRVAGVYNALLAGGSAEEGALAHHEVLVAADAAYRAGEDHRVDAEYWHGVLAGRPEAVTLSGRRPLRDLQPPLRHLEGIGAREVTALKGAARGFRTSLSGLVIAATAVCLHRMTGAGDLVLGMPAPGRTGAPAKAVPGMTSNILPIRLRVDSDTSLGDLFRQVADTVRGAVRHQRHRYEDLARDLRTAGTGALFGPVVNVVSYDHGVRFGDCPVVPRGLATGPVDDLSVNVYDRAHDGSVEVAFDANPARYAPEATTAHARRFLEGFLPAHMVPSAFVFLDGLPVTFNGKLDHKALPVPDHTPAATGRAPITGLETRLCAVFAEVLAVSGVAADEDFFALGGHSLLVVRLLARVSAELGVRVGVREFLAAPTAGDLAALVEDRRAGRTPGPVAVAGDADAWLDPGLRFPAPTPDGAGREPRRILLTGATGFVGAFLLRELLTRTARTGAELLCLVRAESPEAARARVNGVAVSYGLGPLADDPRVRVLPGDLARPSVGLDARTWRELAHGEGAVDAIVHSGAHVHHLSPYERLKAANVDGTRELLRLAAEGGATRVHHLSSLGLFRAGAEPRLITEDSDTADETHPLADGYAAGKWVADRMVGHAVARGADARVYRLGRVWADSRHGAVNPDDMYCRLLTTCAALGSVPRDAVAWADLLPADVAARALAALVLDREPTGTAGVRHLHHVRPVHALDFLRVYDSLHGTHTREVPLGEWLGALRDAGEAGRELPFLPYLDAFEEYARTLVTKPAPAVDTFRSRRTAERLEALGVTFPEIDEAMITAFWHRLAATGDLA</sequence>
<dbReference type="Proteomes" id="UP000231791">
    <property type="component" value="Chromosome"/>
</dbReference>
<dbReference type="PROSITE" id="PS00012">
    <property type="entry name" value="PHOSPHOPANTETHEINE"/>
    <property type="match status" value="1"/>
</dbReference>
<dbReference type="SUPFAM" id="SSF51735">
    <property type="entry name" value="NAD(P)-binding Rossmann-fold domains"/>
    <property type="match status" value="1"/>
</dbReference>
<feature type="compositionally biased region" description="Basic residues" evidence="5">
    <location>
        <begin position="1"/>
        <end position="10"/>
    </location>
</feature>
<dbReference type="InterPro" id="IPR036291">
    <property type="entry name" value="NAD(P)-bd_dom_sf"/>
</dbReference>
<dbReference type="InterPro" id="IPR013120">
    <property type="entry name" value="FAR_NAD-bd"/>
</dbReference>
<dbReference type="GO" id="GO:0016874">
    <property type="term" value="F:ligase activity"/>
    <property type="evidence" value="ECO:0007669"/>
    <property type="project" value="UniProtKB-KW"/>
</dbReference>
<dbReference type="SUPFAM" id="SSF52777">
    <property type="entry name" value="CoA-dependent acyltransferases"/>
    <property type="match status" value="2"/>
</dbReference>
<dbReference type="InterPro" id="IPR020806">
    <property type="entry name" value="PKS_PP-bd"/>
</dbReference>
<dbReference type="Pfam" id="PF00550">
    <property type="entry name" value="PP-binding"/>
    <property type="match status" value="1"/>
</dbReference>
<dbReference type="SUPFAM" id="SSF47336">
    <property type="entry name" value="ACP-like"/>
    <property type="match status" value="1"/>
</dbReference>
<keyword evidence="2" id="KW-0596">Phosphopantetheine</keyword>
<dbReference type="InterPro" id="IPR036736">
    <property type="entry name" value="ACP-like_sf"/>
</dbReference>
<organism evidence="6 7">
    <name type="scientific">Streptomyces lavendulae subsp. lavendulae</name>
    <dbReference type="NCBI Taxonomy" id="58340"/>
    <lineage>
        <taxon>Bacteria</taxon>
        <taxon>Bacillati</taxon>
        <taxon>Actinomycetota</taxon>
        <taxon>Actinomycetes</taxon>
        <taxon>Kitasatosporales</taxon>
        <taxon>Streptomycetaceae</taxon>
        <taxon>Streptomyces</taxon>
    </lineage>
</organism>
<protein>
    <submittedName>
        <fullName evidence="6">Dimodular nonribosomal peptide synthase</fullName>
    </submittedName>
</protein>
<dbReference type="InterPro" id="IPR009081">
    <property type="entry name" value="PP-bd_ACP"/>
</dbReference>
<accession>A0A2K8PM49</accession>
<name>A0A2K8PM49_STRLA</name>
<evidence type="ECO:0000256" key="4">
    <source>
        <dbReference type="ARBA" id="ARBA00022598"/>
    </source>
</evidence>